<dbReference type="KEGG" id="mthe:MSTHC_1145"/>
<keyword evidence="3" id="KW-0808">Transferase</keyword>
<dbReference type="CDD" id="cd03785">
    <property type="entry name" value="GT28_MurG"/>
    <property type="match status" value="1"/>
</dbReference>
<organism evidence="3 4">
    <name type="scientific">Methanosarcina thermophila CHTI-55</name>
    <dbReference type="NCBI Taxonomy" id="1434121"/>
    <lineage>
        <taxon>Archaea</taxon>
        <taxon>Methanobacteriati</taxon>
        <taxon>Methanobacteriota</taxon>
        <taxon>Stenosarchaea group</taxon>
        <taxon>Methanomicrobia</taxon>
        <taxon>Methanosarcinales</taxon>
        <taxon>Methanosarcinaceae</taxon>
        <taxon>Methanosarcina</taxon>
    </lineage>
</organism>
<dbReference type="HOGENOM" id="CLU_060247_0_0_2"/>
<dbReference type="PANTHER" id="PTHR21015">
    <property type="entry name" value="UDP-N-ACETYLGLUCOSAMINE--N-ACETYLMURAMYL-(PENTAPEPTIDE) PYROPHOSPHORYL-UNDECAPRENOL N-ACETYLGLUCOSAMINE TRANSFERASE 1"/>
    <property type="match status" value="1"/>
</dbReference>
<evidence type="ECO:0000256" key="1">
    <source>
        <dbReference type="ARBA" id="ARBA00006962"/>
    </source>
</evidence>
<evidence type="ECO:0000313" key="4">
    <source>
        <dbReference type="Proteomes" id="UP000056925"/>
    </source>
</evidence>
<feature type="domain" description="Glycosyl transferase family 28 C-terminal" evidence="2">
    <location>
        <begin position="255"/>
        <end position="350"/>
    </location>
</feature>
<sequence length="381" mass="43023">MGMRIIILICGEGLGHTSRCLALGKEFLAGGHEVHFGAYGYSKEMVEKTGYSAHEIPSEIKLIGKAGTLDFKGSIEATLKNVDILGGPKLLKLIKDTDPDVIFSDSYYLGTLAGFTLRIPVYLILNQSNMEEFFKNRGVSLRLLGKMTRSFYNQIFEKVNKIIVPDFPPPYTVCRKNLNFRGKVQEKVFYSGPLLREKYEEVEQIPLKKPHIVSLIGGFGYREPILKKVIETAKLDTSINYTLISGPSLDPLKLADLPENVELLKFIEDTYPYMKGSDAVIAPGGHSTIIEALSFGIPILSFPDKEHSEQENNSEVIEEEGYGRMLSYSTPPEVVLECIREVLEEERYRNKTQRLRRLARELNGPSAVREMLEKEFKEKAF</sequence>
<dbReference type="Gene3D" id="3.40.50.2000">
    <property type="entry name" value="Glycogen Phosphorylase B"/>
    <property type="match status" value="2"/>
</dbReference>
<accession>A0A0E3NEV1</accession>
<dbReference type="EMBL" id="CP009502">
    <property type="protein sequence ID" value="AKB15463.1"/>
    <property type="molecule type" value="Genomic_DNA"/>
</dbReference>
<reference evidence="3 4" key="1">
    <citation type="submission" date="2014-07" db="EMBL/GenBank/DDBJ databases">
        <title>Methanogenic archaea and the global carbon cycle.</title>
        <authorList>
            <person name="Henriksen J.R."/>
            <person name="Luke J."/>
            <person name="Reinhart S."/>
            <person name="Benedict M.N."/>
            <person name="Youngblut N.D."/>
            <person name="Metcalf M.E."/>
            <person name="Whitaker R.J."/>
            <person name="Metcalf W.W."/>
        </authorList>
    </citation>
    <scope>NUCLEOTIDE SEQUENCE [LARGE SCALE GENOMIC DNA]</scope>
    <source>
        <strain evidence="3 4">CHTI-55</strain>
    </source>
</reference>
<dbReference type="InterPro" id="IPR007235">
    <property type="entry name" value="Glyco_trans_28_C"/>
</dbReference>
<proteinExistence type="inferred from homology"/>
<evidence type="ECO:0000313" key="3">
    <source>
        <dbReference type="EMBL" id="AKB15463.1"/>
    </source>
</evidence>
<dbReference type="AlphaFoldDB" id="A0A0E3NEV1"/>
<comment type="similarity">
    <text evidence="1">Belongs to the glycosyltransferase 28 family.</text>
</comment>
<dbReference type="GO" id="GO:0016758">
    <property type="term" value="F:hexosyltransferase activity"/>
    <property type="evidence" value="ECO:0007669"/>
    <property type="project" value="InterPro"/>
</dbReference>
<dbReference type="Pfam" id="PF04101">
    <property type="entry name" value="Glyco_tran_28_C"/>
    <property type="match status" value="1"/>
</dbReference>
<evidence type="ECO:0000259" key="2">
    <source>
        <dbReference type="Pfam" id="PF04101"/>
    </source>
</evidence>
<protein>
    <submittedName>
        <fullName evidence="3">Glycosyltransferase</fullName>
    </submittedName>
</protein>
<dbReference type="SUPFAM" id="SSF53756">
    <property type="entry name" value="UDP-Glycosyltransferase/glycogen phosphorylase"/>
    <property type="match status" value="1"/>
</dbReference>
<gene>
    <name evidence="3" type="ORF">MSTHC_1145</name>
</gene>
<dbReference type="Proteomes" id="UP000056925">
    <property type="component" value="Chromosome"/>
</dbReference>
<dbReference type="PANTHER" id="PTHR21015:SF22">
    <property type="entry name" value="GLYCOSYLTRANSFERASE"/>
    <property type="match status" value="1"/>
</dbReference>
<name>A0A0E3NEV1_METTE</name>
<dbReference type="PATRIC" id="fig|1434121.4.peg.1422"/>